<keyword evidence="5" id="KW-0560">Oxidoreductase</keyword>
<proteinExistence type="inferred from homology"/>
<comment type="similarity">
    <text evidence="2">Belongs to the MSOX/MTOX family.</text>
</comment>
<keyword evidence="3" id="KW-0285">Flavoprotein</keyword>
<dbReference type="Gene3D" id="3.30.9.10">
    <property type="entry name" value="D-Amino Acid Oxidase, subunit A, domain 2"/>
    <property type="match status" value="1"/>
</dbReference>
<reference evidence="10 11" key="1">
    <citation type="submission" date="2019-03" db="EMBL/GenBank/DDBJ databases">
        <title>Sequencing 25 genomes of Wallemia mellicola.</title>
        <authorList>
            <person name="Gostincar C."/>
        </authorList>
    </citation>
    <scope>NUCLEOTIDE SEQUENCE [LARGE SCALE GENOMIC DNA]</scope>
    <source>
        <strain evidence="8 10">EXF-1262</strain>
        <strain evidence="9 11">EXF-757</strain>
    </source>
</reference>
<accession>A0A4T0NE00</accession>
<dbReference type="PANTHER" id="PTHR10961:SF26">
    <property type="entry name" value="L-SACCHAROPINE OXIDASE"/>
    <property type="match status" value="1"/>
</dbReference>
<evidence type="ECO:0000313" key="11">
    <source>
        <dbReference type="Proteomes" id="UP000310708"/>
    </source>
</evidence>
<name>A0A4T0NE00_9BASI</name>
<dbReference type="InterPro" id="IPR036188">
    <property type="entry name" value="FAD/NAD-bd_sf"/>
</dbReference>
<evidence type="ECO:0000256" key="4">
    <source>
        <dbReference type="ARBA" id="ARBA00022827"/>
    </source>
</evidence>
<dbReference type="EMBL" id="SPRH01000003">
    <property type="protein sequence ID" value="TIC04397.1"/>
    <property type="molecule type" value="Genomic_DNA"/>
</dbReference>
<gene>
    <name evidence="9" type="ORF">E3Q01_03640</name>
    <name evidence="8" type="ORF">E3Q17_00519</name>
</gene>
<evidence type="ECO:0000256" key="3">
    <source>
        <dbReference type="ARBA" id="ARBA00022630"/>
    </source>
</evidence>
<organism evidence="8 10">
    <name type="scientific">Wallemia mellicola</name>
    <dbReference type="NCBI Taxonomy" id="1708541"/>
    <lineage>
        <taxon>Eukaryota</taxon>
        <taxon>Fungi</taxon>
        <taxon>Dikarya</taxon>
        <taxon>Basidiomycota</taxon>
        <taxon>Wallemiomycotina</taxon>
        <taxon>Wallemiomycetes</taxon>
        <taxon>Wallemiales</taxon>
        <taxon>Wallemiaceae</taxon>
        <taxon>Wallemia</taxon>
    </lineage>
</organism>
<dbReference type="Pfam" id="PF01266">
    <property type="entry name" value="DAO"/>
    <property type="match status" value="1"/>
</dbReference>
<evidence type="ECO:0000256" key="6">
    <source>
        <dbReference type="SAM" id="MobiDB-lite"/>
    </source>
</evidence>
<dbReference type="InterPro" id="IPR006076">
    <property type="entry name" value="FAD-dep_OxRdtase"/>
</dbReference>
<feature type="domain" description="FAD dependent oxidoreductase" evidence="7">
    <location>
        <begin position="10"/>
        <end position="362"/>
    </location>
</feature>
<comment type="cofactor">
    <cofactor evidence="1">
        <name>FAD</name>
        <dbReference type="ChEBI" id="CHEBI:57692"/>
    </cofactor>
</comment>
<evidence type="ECO:0000256" key="5">
    <source>
        <dbReference type="ARBA" id="ARBA00023002"/>
    </source>
</evidence>
<protein>
    <submittedName>
        <fullName evidence="8">FAD dependent oxidoreductase</fullName>
    </submittedName>
</protein>
<dbReference type="Gene3D" id="3.50.50.60">
    <property type="entry name" value="FAD/NAD(P)-binding domain"/>
    <property type="match status" value="1"/>
</dbReference>
<dbReference type="InterPro" id="IPR045170">
    <property type="entry name" value="MTOX"/>
</dbReference>
<evidence type="ECO:0000259" key="7">
    <source>
        <dbReference type="Pfam" id="PF01266"/>
    </source>
</evidence>
<comment type="caution">
    <text evidence="8">The sequence shown here is derived from an EMBL/GenBank/DDBJ whole genome shotgun (WGS) entry which is preliminary data.</text>
</comment>
<dbReference type="SUPFAM" id="SSF51905">
    <property type="entry name" value="FAD/NAD(P)-binding domain"/>
    <property type="match status" value="1"/>
</dbReference>
<feature type="compositionally biased region" description="Basic and acidic residues" evidence="6">
    <location>
        <begin position="382"/>
        <end position="398"/>
    </location>
</feature>
<dbReference type="Proteomes" id="UP000307169">
    <property type="component" value="Unassembled WGS sequence"/>
</dbReference>
<evidence type="ECO:0000313" key="8">
    <source>
        <dbReference type="EMBL" id="TIC04397.1"/>
    </source>
</evidence>
<sequence length="408" mass="45905">MLGVSSSPGRGYKVTGLDKHTYPSLISAGNDLNKIVRTEYADSLYAHLASEAIEAWRSDSVFNSHFHQTGWLVCTSDKQSPTAQNLIYKPYEILKQTDLKDKIKLINTPEEILEYTPQLQQAYDNGNIKDWIGMWNSNNGWCMARDAVRAACDEAQSLGVEFRSGDNGTVIDIDKDERGAIITCKDGSVHHADYAILCAGAWADTLIDLEGSCTARCWTVGHIQLSPDEAKLFENMPIVDHSDLGFFFEPSIDGKIKFANAFPGYTNYQHLPSTDRYTSLPSDIKFKVTNEAFEALIKFKDTILPQFASKKLIDTMVCWCLDSDDGNWIIDFYKNNEKLLVASGDSGMAFKFLPTIGKYISDALEKKLSSDKYDAWRWRQMKKERDNTRPGGDSKDLQDFPEWASGVK</sequence>
<keyword evidence="4" id="KW-0274">FAD</keyword>
<dbReference type="Proteomes" id="UP000310708">
    <property type="component" value="Unassembled WGS sequence"/>
</dbReference>
<evidence type="ECO:0000256" key="1">
    <source>
        <dbReference type="ARBA" id="ARBA00001974"/>
    </source>
</evidence>
<dbReference type="GO" id="GO:0008115">
    <property type="term" value="F:sarcosine oxidase activity"/>
    <property type="evidence" value="ECO:0007669"/>
    <property type="project" value="TreeGrafter"/>
</dbReference>
<dbReference type="EMBL" id="SPRX01000057">
    <property type="protein sequence ID" value="TIC62964.1"/>
    <property type="molecule type" value="Genomic_DNA"/>
</dbReference>
<dbReference type="PANTHER" id="PTHR10961">
    <property type="entry name" value="PEROXISOMAL SARCOSINE OXIDASE"/>
    <property type="match status" value="1"/>
</dbReference>
<evidence type="ECO:0000313" key="10">
    <source>
        <dbReference type="Proteomes" id="UP000307169"/>
    </source>
</evidence>
<evidence type="ECO:0000313" key="9">
    <source>
        <dbReference type="EMBL" id="TIC62964.1"/>
    </source>
</evidence>
<dbReference type="GO" id="GO:0051698">
    <property type="term" value="F:saccharopine oxidase activity"/>
    <property type="evidence" value="ECO:0007669"/>
    <property type="project" value="TreeGrafter"/>
</dbReference>
<dbReference type="GO" id="GO:0050660">
    <property type="term" value="F:flavin adenine dinucleotide binding"/>
    <property type="evidence" value="ECO:0007669"/>
    <property type="project" value="InterPro"/>
</dbReference>
<dbReference type="AlphaFoldDB" id="A0A4T0NE00"/>
<evidence type="ECO:0000256" key="2">
    <source>
        <dbReference type="ARBA" id="ARBA00010989"/>
    </source>
</evidence>
<feature type="region of interest" description="Disordered" evidence="6">
    <location>
        <begin position="382"/>
        <end position="408"/>
    </location>
</feature>